<keyword evidence="3" id="KW-1185">Reference proteome</keyword>
<evidence type="ECO:0000313" key="3">
    <source>
        <dbReference type="Proteomes" id="UP001151532"/>
    </source>
</evidence>
<proteinExistence type="predicted"/>
<keyword evidence="1" id="KW-0472">Membrane</keyword>
<keyword evidence="1" id="KW-0812">Transmembrane</keyword>
<reference evidence="2" key="2">
    <citation type="journal article" date="2023" name="Int. J. Mol. Sci.">
        <title>De Novo Assembly and Annotation of 11 Diverse Shrub Willow (Salix) Genomes Reveals Novel Gene Organization in Sex-Linked Regions.</title>
        <authorList>
            <person name="Hyden B."/>
            <person name="Feng K."/>
            <person name="Yates T.B."/>
            <person name="Jawdy S."/>
            <person name="Cereghino C."/>
            <person name="Smart L.B."/>
            <person name="Muchero W."/>
        </authorList>
    </citation>
    <scope>NUCLEOTIDE SEQUENCE</scope>
    <source>
        <tissue evidence="2">Shoot tip</tissue>
    </source>
</reference>
<protein>
    <submittedName>
        <fullName evidence="2">Uncharacterized protein</fullName>
    </submittedName>
</protein>
<gene>
    <name evidence="2" type="ORF">OIU79_028186</name>
</gene>
<sequence>MCALHSLVLCSVFFFFSLYGQLSVIMSFWLHAMSQ</sequence>
<evidence type="ECO:0000313" key="2">
    <source>
        <dbReference type="EMBL" id="KAJ6755723.1"/>
    </source>
</evidence>
<evidence type="ECO:0000256" key="1">
    <source>
        <dbReference type="SAM" id="Phobius"/>
    </source>
</evidence>
<keyword evidence="1" id="KW-1133">Transmembrane helix</keyword>
<dbReference type="AlphaFoldDB" id="A0A9Q0VXY5"/>
<dbReference type="EMBL" id="JAPFFK010000007">
    <property type="protein sequence ID" value="KAJ6755723.1"/>
    <property type="molecule type" value="Genomic_DNA"/>
</dbReference>
<organism evidence="2 3">
    <name type="scientific">Salix purpurea</name>
    <name type="common">Purple osier willow</name>
    <dbReference type="NCBI Taxonomy" id="77065"/>
    <lineage>
        <taxon>Eukaryota</taxon>
        <taxon>Viridiplantae</taxon>
        <taxon>Streptophyta</taxon>
        <taxon>Embryophyta</taxon>
        <taxon>Tracheophyta</taxon>
        <taxon>Spermatophyta</taxon>
        <taxon>Magnoliopsida</taxon>
        <taxon>eudicotyledons</taxon>
        <taxon>Gunneridae</taxon>
        <taxon>Pentapetalae</taxon>
        <taxon>rosids</taxon>
        <taxon>fabids</taxon>
        <taxon>Malpighiales</taxon>
        <taxon>Salicaceae</taxon>
        <taxon>Saliceae</taxon>
        <taxon>Salix</taxon>
    </lineage>
</organism>
<comment type="caution">
    <text evidence="2">The sequence shown here is derived from an EMBL/GenBank/DDBJ whole genome shotgun (WGS) entry which is preliminary data.</text>
</comment>
<name>A0A9Q0VXY5_SALPP</name>
<feature type="transmembrane region" description="Helical" evidence="1">
    <location>
        <begin position="6"/>
        <end position="30"/>
    </location>
</feature>
<accession>A0A9Q0VXY5</accession>
<dbReference type="Proteomes" id="UP001151532">
    <property type="component" value="Chromosome 16"/>
</dbReference>
<reference evidence="2" key="1">
    <citation type="submission" date="2022-11" db="EMBL/GenBank/DDBJ databases">
        <authorList>
            <person name="Hyden B.L."/>
            <person name="Feng K."/>
            <person name="Yates T."/>
            <person name="Jawdy S."/>
            <person name="Smart L.B."/>
            <person name="Muchero W."/>
        </authorList>
    </citation>
    <scope>NUCLEOTIDE SEQUENCE</scope>
    <source>
        <tissue evidence="2">Shoot tip</tissue>
    </source>
</reference>